<evidence type="ECO:0000256" key="1">
    <source>
        <dbReference type="SAM" id="SignalP"/>
    </source>
</evidence>
<comment type="caution">
    <text evidence="2">The sequence shown here is derived from an EMBL/GenBank/DDBJ whole genome shotgun (WGS) entry which is preliminary data.</text>
</comment>
<reference evidence="2" key="1">
    <citation type="journal article" date="2012" name="Mol. Plant Microbe Interact.">
        <title>A highly conserved effector in Fusarium oxysporum is required for full virulence on Arabidopsis.</title>
        <authorList>
            <person name="Thatcher L.F."/>
            <person name="Gardiner D.M."/>
            <person name="Kazan K."/>
            <person name="Manners J."/>
        </authorList>
    </citation>
    <scope>NUCLEOTIDE SEQUENCE [LARGE SCALE GENOMIC DNA]</scope>
    <source>
        <strain evidence="2">Fo5176</strain>
    </source>
</reference>
<dbReference type="AlphaFoldDB" id="F9F9C2"/>
<dbReference type="Gene3D" id="3.30.530.20">
    <property type="match status" value="1"/>
</dbReference>
<accession>F9F9C2</accession>
<evidence type="ECO:0000313" key="2">
    <source>
        <dbReference type="EMBL" id="EGU86484.1"/>
    </source>
</evidence>
<gene>
    <name evidence="2" type="ORF">FOXB_02997</name>
</gene>
<dbReference type="PaxDb" id="5507-FOXG_13420P0"/>
<name>F9F9C2_FUSOF</name>
<feature type="signal peptide" evidence="1">
    <location>
        <begin position="1"/>
        <end position="20"/>
    </location>
</feature>
<dbReference type="OrthoDB" id="5230873at2759"/>
<protein>
    <submittedName>
        <fullName evidence="2">Uncharacterized protein</fullName>
    </submittedName>
</protein>
<dbReference type="SUPFAM" id="SSF55961">
    <property type="entry name" value="Bet v1-like"/>
    <property type="match status" value="1"/>
</dbReference>
<dbReference type="InterPro" id="IPR023393">
    <property type="entry name" value="START-like_dom_sf"/>
</dbReference>
<keyword evidence="1" id="KW-0732">Signal</keyword>
<organism evidence="2">
    <name type="scientific">Fusarium oxysporum (strain Fo5176)</name>
    <name type="common">Fusarium vascular wilt</name>
    <dbReference type="NCBI Taxonomy" id="660025"/>
    <lineage>
        <taxon>Eukaryota</taxon>
        <taxon>Fungi</taxon>
        <taxon>Dikarya</taxon>
        <taxon>Ascomycota</taxon>
        <taxon>Pezizomycotina</taxon>
        <taxon>Sordariomycetes</taxon>
        <taxon>Hypocreomycetidae</taxon>
        <taxon>Hypocreales</taxon>
        <taxon>Nectriaceae</taxon>
        <taxon>Fusarium</taxon>
        <taxon>Fusarium oxysporum species complex</taxon>
    </lineage>
</organism>
<sequence>MHKLRLTTFAASFLATAATAASNTGPFSLYAYGTGVGGLPIFSSGDEVFVGNFSKVDDSEAAPIQFTVGDDAWNASPNTTGYAKGREPSWSNYTFAVPGPSSSSHSVKLINSTTDTGGYVSDLTFYGTFVMVEENGQMASLWYATPSEIDGVYAIGWNASDAGHSDDKVVITLKRTPPSNPSPKDQFEGFTSLDCFIKSLAIVLTMEAPKAVGWTNPTATPSLGTGRVVFTAGSTTSIDAPAKEVFDTIVDFRRYSEWNTWTPRLTFTDSEASDAVKPGASGILETLTDSGDDIMKIPIEILELSYGEEECKLAWKSKYLPWWAATIERVQTVTPKGPDACEIKNWESMGGLAPYAMKLSWVSKQLGAANVRYLDELAAFVKKTVASQDVPATA</sequence>
<dbReference type="EMBL" id="AFQF01000985">
    <property type="protein sequence ID" value="EGU86484.1"/>
    <property type="molecule type" value="Genomic_DNA"/>
</dbReference>
<proteinExistence type="predicted"/>
<feature type="chain" id="PRO_5003389152" evidence="1">
    <location>
        <begin position="21"/>
        <end position="394"/>
    </location>
</feature>